<protein>
    <submittedName>
        <fullName evidence="2">Uncharacterized protein</fullName>
    </submittedName>
</protein>
<evidence type="ECO:0000313" key="3">
    <source>
        <dbReference type="Proteomes" id="UP001217089"/>
    </source>
</evidence>
<gene>
    <name evidence="2" type="ORF">KUTeg_000267</name>
</gene>
<organism evidence="2 3">
    <name type="scientific">Tegillarca granosa</name>
    <name type="common">Malaysian cockle</name>
    <name type="synonym">Anadara granosa</name>
    <dbReference type="NCBI Taxonomy" id="220873"/>
    <lineage>
        <taxon>Eukaryota</taxon>
        <taxon>Metazoa</taxon>
        <taxon>Spiralia</taxon>
        <taxon>Lophotrochozoa</taxon>
        <taxon>Mollusca</taxon>
        <taxon>Bivalvia</taxon>
        <taxon>Autobranchia</taxon>
        <taxon>Pteriomorphia</taxon>
        <taxon>Arcoida</taxon>
        <taxon>Arcoidea</taxon>
        <taxon>Arcidae</taxon>
        <taxon>Tegillarca</taxon>
    </lineage>
</organism>
<reference evidence="2 3" key="1">
    <citation type="submission" date="2022-12" db="EMBL/GenBank/DDBJ databases">
        <title>Chromosome-level genome of Tegillarca granosa.</title>
        <authorList>
            <person name="Kim J."/>
        </authorList>
    </citation>
    <scope>NUCLEOTIDE SEQUENCE [LARGE SCALE GENOMIC DNA]</scope>
    <source>
        <strain evidence="2">Teg-2019</strain>
        <tissue evidence="2">Adductor muscle</tissue>
    </source>
</reference>
<proteinExistence type="predicted"/>
<evidence type="ECO:0000313" key="2">
    <source>
        <dbReference type="EMBL" id="KAJ8321796.1"/>
    </source>
</evidence>
<feature type="compositionally biased region" description="Basic residues" evidence="1">
    <location>
        <begin position="42"/>
        <end position="56"/>
    </location>
</feature>
<sequence>MNIITEVKRRRWCWIGWCWIGHTLRMKKTRYPRQALIWTPMGKRKQGRPNHKKDFGRRKDTDGEDLA</sequence>
<accession>A0ABQ9FYF7</accession>
<dbReference type="Proteomes" id="UP001217089">
    <property type="component" value="Unassembled WGS sequence"/>
</dbReference>
<keyword evidence="3" id="KW-1185">Reference proteome</keyword>
<feature type="region of interest" description="Disordered" evidence="1">
    <location>
        <begin position="39"/>
        <end position="67"/>
    </location>
</feature>
<evidence type="ECO:0000256" key="1">
    <source>
        <dbReference type="SAM" id="MobiDB-lite"/>
    </source>
</evidence>
<dbReference type="EMBL" id="JARBDR010000018">
    <property type="protein sequence ID" value="KAJ8321796.1"/>
    <property type="molecule type" value="Genomic_DNA"/>
</dbReference>
<name>A0ABQ9FYF7_TEGGR</name>
<comment type="caution">
    <text evidence="2">The sequence shown here is derived from an EMBL/GenBank/DDBJ whole genome shotgun (WGS) entry which is preliminary data.</text>
</comment>